<dbReference type="RefSeq" id="WP_237875412.1">
    <property type="nucleotide sequence ID" value="NZ_JAKLTR010000015.1"/>
</dbReference>
<feature type="chain" id="PRO_5046112733" evidence="1">
    <location>
        <begin position="27"/>
        <end position="185"/>
    </location>
</feature>
<keyword evidence="1" id="KW-0732">Signal</keyword>
<comment type="caution">
    <text evidence="2">The sequence shown here is derived from an EMBL/GenBank/DDBJ whole genome shotgun (WGS) entry which is preliminary data.</text>
</comment>
<keyword evidence="3" id="KW-1185">Reference proteome</keyword>
<dbReference type="Proteomes" id="UP001165367">
    <property type="component" value="Unassembled WGS sequence"/>
</dbReference>
<evidence type="ECO:0000256" key="1">
    <source>
        <dbReference type="SAM" id="SignalP"/>
    </source>
</evidence>
<sequence length="185" mass="20762">MHLFLTKQLMAAAFLLSAVVSGRASISVKEEASANVQPLLPTGKWLNGTFSMSNWWSYDGKQYVGNPYSQSIAFNFSEKDKSEFFLVIKTHTGYCSTEAFTYMKGTVKFTEGERSFTFTPASGSYRGFYSCASGSNFNRPAKQSELKPSKYYWSMEKDSQGADMLVIRFNSDPKSAGSYFKKGDW</sequence>
<name>A0ABS9KX28_9BACT</name>
<dbReference type="EMBL" id="JAKLTR010000015">
    <property type="protein sequence ID" value="MCG2616875.1"/>
    <property type="molecule type" value="Genomic_DNA"/>
</dbReference>
<gene>
    <name evidence="2" type="ORF">LZZ85_21440</name>
</gene>
<feature type="signal peptide" evidence="1">
    <location>
        <begin position="1"/>
        <end position="26"/>
    </location>
</feature>
<organism evidence="2 3">
    <name type="scientific">Terrimonas ginsenosidimutans</name>
    <dbReference type="NCBI Taxonomy" id="2908004"/>
    <lineage>
        <taxon>Bacteria</taxon>
        <taxon>Pseudomonadati</taxon>
        <taxon>Bacteroidota</taxon>
        <taxon>Chitinophagia</taxon>
        <taxon>Chitinophagales</taxon>
        <taxon>Chitinophagaceae</taxon>
        <taxon>Terrimonas</taxon>
    </lineage>
</organism>
<reference evidence="2" key="1">
    <citation type="submission" date="2022-01" db="EMBL/GenBank/DDBJ databases">
        <authorList>
            <person name="Jo J.-H."/>
            <person name="Im W.-T."/>
        </authorList>
    </citation>
    <scope>NUCLEOTIDE SEQUENCE</scope>
    <source>
        <strain evidence="2">NA20</strain>
    </source>
</reference>
<accession>A0ABS9KX28</accession>
<proteinExistence type="predicted"/>
<evidence type="ECO:0000313" key="3">
    <source>
        <dbReference type="Proteomes" id="UP001165367"/>
    </source>
</evidence>
<evidence type="ECO:0000313" key="2">
    <source>
        <dbReference type="EMBL" id="MCG2616875.1"/>
    </source>
</evidence>
<protein>
    <submittedName>
        <fullName evidence="2">Uncharacterized protein</fullName>
    </submittedName>
</protein>